<dbReference type="EMBL" id="CAJJDN010000449">
    <property type="protein sequence ID" value="CAD8131293.1"/>
    <property type="molecule type" value="Genomic_DNA"/>
</dbReference>
<evidence type="ECO:0000313" key="2">
    <source>
        <dbReference type="Proteomes" id="UP000692954"/>
    </source>
</evidence>
<dbReference type="Proteomes" id="UP000692954">
    <property type="component" value="Unassembled WGS sequence"/>
</dbReference>
<dbReference type="AlphaFoldDB" id="A0A8S1RVD2"/>
<evidence type="ECO:0000313" key="1">
    <source>
        <dbReference type="EMBL" id="CAD8131293.1"/>
    </source>
</evidence>
<sequence length="169" mass="20393">MLQSDLFINLKIFKITFVYKGLLELKRIKKSNIISKEVQQRLFYLKKIINEYAESQFQYSFQIQSKESIIIQIYQMFQAKLQDLMFINIGFETEILETINKTLKNNNRIKRGSLADIKSFIKQFESFKPKFQLFNQDQQCFYFDSCINKINVILFHRLITQIHFFKLQS</sequence>
<proteinExistence type="predicted"/>
<comment type="caution">
    <text evidence="1">The sequence shown here is derived from an EMBL/GenBank/DDBJ whole genome shotgun (WGS) entry which is preliminary data.</text>
</comment>
<gene>
    <name evidence="1" type="ORF">PSON_ATCC_30995.1.T4490001</name>
</gene>
<keyword evidence="2" id="KW-1185">Reference proteome</keyword>
<protein>
    <submittedName>
        <fullName evidence="1">Uncharacterized protein</fullName>
    </submittedName>
</protein>
<reference evidence="1" key="1">
    <citation type="submission" date="2021-01" db="EMBL/GenBank/DDBJ databases">
        <authorList>
            <consortium name="Genoscope - CEA"/>
            <person name="William W."/>
        </authorList>
    </citation>
    <scope>NUCLEOTIDE SEQUENCE</scope>
</reference>
<name>A0A8S1RVD2_9CILI</name>
<organism evidence="1 2">
    <name type="scientific">Paramecium sonneborni</name>
    <dbReference type="NCBI Taxonomy" id="65129"/>
    <lineage>
        <taxon>Eukaryota</taxon>
        <taxon>Sar</taxon>
        <taxon>Alveolata</taxon>
        <taxon>Ciliophora</taxon>
        <taxon>Intramacronucleata</taxon>
        <taxon>Oligohymenophorea</taxon>
        <taxon>Peniculida</taxon>
        <taxon>Parameciidae</taxon>
        <taxon>Paramecium</taxon>
    </lineage>
</organism>
<accession>A0A8S1RVD2</accession>